<accession>A0A558AX73</accession>
<evidence type="ECO:0000256" key="1">
    <source>
        <dbReference type="ARBA" id="ARBA00006068"/>
    </source>
</evidence>
<comment type="caution">
    <text evidence="5">The sequence shown here is derived from an EMBL/GenBank/DDBJ whole genome shotgun (WGS) entry which is preliminary data.</text>
</comment>
<dbReference type="Pfam" id="PF03816">
    <property type="entry name" value="LytR_cpsA_psr"/>
    <property type="match status" value="1"/>
</dbReference>
<dbReference type="NCBIfam" id="TIGR00350">
    <property type="entry name" value="lytR_cpsA_psr"/>
    <property type="match status" value="1"/>
</dbReference>
<evidence type="ECO:0000256" key="3">
    <source>
        <dbReference type="SAM" id="Phobius"/>
    </source>
</evidence>
<evidence type="ECO:0000259" key="4">
    <source>
        <dbReference type="Pfam" id="PF03816"/>
    </source>
</evidence>
<gene>
    <name evidence="5" type="ORF">FO441_00865</name>
</gene>
<name>A0A558AX73_9STAP</name>
<dbReference type="Proteomes" id="UP000315103">
    <property type="component" value="Unassembled WGS sequence"/>
</dbReference>
<dbReference type="RefSeq" id="WP_145284436.1">
    <property type="nucleotide sequence ID" value="NZ_VMSJ01000001.1"/>
</dbReference>
<evidence type="ECO:0000313" key="5">
    <source>
        <dbReference type="EMBL" id="TVT28863.1"/>
    </source>
</evidence>
<dbReference type="EMBL" id="VMSJ01000001">
    <property type="protein sequence ID" value="TVT28863.1"/>
    <property type="molecule type" value="Genomic_DNA"/>
</dbReference>
<dbReference type="Gene3D" id="3.40.630.190">
    <property type="entry name" value="LCP protein"/>
    <property type="match status" value="1"/>
</dbReference>
<reference evidence="5 6" key="1">
    <citation type="submission" date="2019-07" db="EMBL/GenBank/DDBJ databases">
        <title>Salinicoccus cyprini sp. nov., isolated from gastro-intestinal tract of mirror carp, Cyprinus carpio var. specularis, collected from Gobind Sagar Reservoir, Himachal Pradesh, India.</title>
        <authorList>
            <person name="Talwar C."/>
            <person name="Singh A.K."/>
            <person name="Lal R."/>
            <person name="Negi R.K."/>
        </authorList>
    </citation>
    <scope>NUCLEOTIDE SEQUENCE [LARGE SCALE GENOMIC DNA]</scope>
    <source>
        <strain evidence="5 6">CT19</strain>
    </source>
</reference>
<keyword evidence="3" id="KW-1133">Transmembrane helix</keyword>
<comment type="similarity">
    <text evidence="1">Belongs to the LytR/CpsA/Psr (LCP) family.</text>
</comment>
<feature type="compositionally biased region" description="Acidic residues" evidence="2">
    <location>
        <begin position="370"/>
        <end position="379"/>
    </location>
</feature>
<dbReference type="InterPro" id="IPR050922">
    <property type="entry name" value="LytR/CpsA/Psr_CW_biosynth"/>
</dbReference>
<keyword evidence="6" id="KW-1185">Reference proteome</keyword>
<keyword evidence="3" id="KW-0472">Membrane</keyword>
<feature type="compositionally biased region" description="Acidic residues" evidence="2">
    <location>
        <begin position="387"/>
        <end position="401"/>
    </location>
</feature>
<dbReference type="OrthoDB" id="27330at2"/>
<feature type="region of interest" description="Disordered" evidence="2">
    <location>
        <begin position="364"/>
        <end position="489"/>
    </location>
</feature>
<sequence>MKRKIFYGVLIFLIIALVVIGAYIYNLFNSFEQGVSDSFEAADRDQSELRLEDVDPSLDSFTVLILGVDESESRKEEGDLSTSDFRTDTMILATFDKEADEVKLVSIPRDTLTYFPENNYFDKITHAHRENGPAGSMNAVESLLNVPVDYYARVNMAAVVDLVDALGGVEFDVPFEMNEPNSIDRGRIILEPGVQELNGEEALAVVRSRRVDTDLGRGQRQLEMVQKILGKAKSTGALTKLDDLIEVVADNTKHNMTSKEIRSLAAYYSFNDIEFNPTQIRGSDFWYQGNGAYFYWANEEHLYAISKTLRETLNLEAPEPYDLINIRLSDYIVPYEYVSDYYLDEFVPETVPYFMQEGYTSDIGNGFNMGEEDPEESIEGEGNIESSSEEPTGESTSEEATTEQGTSQEGATTEEDNYWAPENGNGSEGIQEESTEQYNYEESTEQYNYEESTEQYNSEENTGEYYEESTEEYNGTGSYDSFDRAQNEV</sequence>
<feature type="domain" description="Cell envelope-related transcriptional attenuator" evidence="4">
    <location>
        <begin position="86"/>
        <end position="233"/>
    </location>
</feature>
<dbReference type="InterPro" id="IPR004474">
    <property type="entry name" value="LytR_CpsA_psr"/>
</dbReference>
<evidence type="ECO:0000256" key="2">
    <source>
        <dbReference type="SAM" id="MobiDB-lite"/>
    </source>
</evidence>
<feature type="compositionally biased region" description="Polar residues" evidence="2">
    <location>
        <begin position="436"/>
        <end position="456"/>
    </location>
</feature>
<dbReference type="PANTHER" id="PTHR33392">
    <property type="entry name" value="POLYISOPRENYL-TEICHOIC ACID--PEPTIDOGLYCAN TEICHOIC ACID TRANSFERASE TAGU"/>
    <property type="match status" value="1"/>
</dbReference>
<feature type="compositionally biased region" description="Acidic residues" evidence="2">
    <location>
        <begin position="461"/>
        <end position="471"/>
    </location>
</feature>
<keyword evidence="3" id="KW-0812">Transmembrane</keyword>
<proteinExistence type="inferred from homology"/>
<organism evidence="5 6">
    <name type="scientific">Salinicoccus cyprini</name>
    <dbReference type="NCBI Taxonomy" id="2493691"/>
    <lineage>
        <taxon>Bacteria</taxon>
        <taxon>Bacillati</taxon>
        <taxon>Bacillota</taxon>
        <taxon>Bacilli</taxon>
        <taxon>Bacillales</taxon>
        <taxon>Staphylococcaceae</taxon>
        <taxon>Salinicoccus</taxon>
    </lineage>
</organism>
<evidence type="ECO:0000313" key="6">
    <source>
        <dbReference type="Proteomes" id="UP000315103"/>
    </source>
</evidence>
<dbReference type="AlphaFoldDB" id="A0A558AX73"/>
<feature type="transmembrane region" description="Helical" evidence="3">
    <location>
        <begin position="5"/>
        <end position="25"/>
    </location>
</feature>
<protein>
    <submittedName>
        <fullName evidence="5">LytR family transcriptional regulator</fullName>
    </submittedName>
</protein>
<dbReference type="PANTHER" id="PTHR33392:SF3">
    <property type="entry name" value="POLYISOPRENYL-TEICHOIC ACID--PEPTIDOGLYCAN TEICHOIC ACID TRANSFERASE TAGT"/>
    <property type="match status" value="1"/>
</dbReference>